<dbReference type="InterPro" id="IPR006689">
    <property type="entry name" value="Small_GTPase_ARF/SAR"/>
</dbReference>
<evidence type="ECO:0000256" key="2">
    <source>
        <dbReference type="ARBA" id="ARBA00023134"/>
    </source>
</evidence>
<keyword evidence="4" id="KW-0479">Metal-binding</keyword>
<feature type="binding site" evidence="3">
    <location>
        <begin position="10"/>
        <end position="17"/>
    </location>
    <ligand>
        <name>GTP</name>
        <dbReference type="ChEBI" id="CHEBI:37565"/>
    </ligand>
</feature>
<keyword evidence="1 3" id="KW-0547">Nucleotide-binding</keyword>
<sequence>MEEALILVLGPGSSGKTLMLKRLQTVSSQMNLPPSQRQKELGEAPPTIPTVGVNLVTVNFLRKKFTFRELGGAMAPIWSNYLKEAAFLIYIFDIANRFQISASCILLLEVLASKETQDMPVLLVFNKIDSPGCMSIAEVASLIRLEDIKAHAKQDLTAVEASFRTGQGMDDVLQWIKAKAGPKKRGSFQV</sequence>
<dbReference type="GO" id="GO:0046872">
    <property type="term" value="F:metal ion binding"/>
    <property type="evidence" value="ECO:0007669"/>
    <property type="project" value="UniProtKB-KW"/>
</dbReference>
<dbReference type="PROSITE" id="PS51417">
    <property type="entry name" value="ARF"/>
    <property type="match status" value="1"/>
</dbReference>
<name>A7RNQ2_NEMVE</name>
<feature type="binding site" evidence="4">
    <location>
        <position position="50"/>
    </location>
    <ligand>
        <name>Mg(2+)</name>
        <dbReference type="ChEBI" id="CHEBI:18420"/>
    </ligand>
</feature>
<dbReference type="PhylomeDB" id="A7RNQ2"/>
<organism evidence="5 6">
    <name type="scientific">Nematostella vectensis</name>
    <name type="common">Starlet sea anemone</name>
    <dbReference type="NCBI Taxonomy" id="45351"/>
    <lineage>
        <taxon>Eukaryota</taxon>
        <taxon>Metazoa</taxon>
        <taxon>Cnidaria</taxon>
        <taxon>Anthozoa</taxon>
        <taxon>Hexacorallia</taxon>
        <taxon>Actiniaria</taxon>
        <taxon>Edwardsiidae</taxon>
        <taxon>Nematostella</taxon>
    </lineage>
</organism>
<evidence type="ECO:0000313" key="6">
    <source>
        <dbReference type="Proteomes" id="UP000001593"/>
    </source>
</evidence>
<dbReference type="AlphaFoldDB" id="A7RNQ2"/>
<feature type="binding site" evidence="3">
    <location>
        <begin position="126"/>
        <end position="129"/>
    </location>
    <ligand>
        <name>GTP</name>
        <dbReference type="ChEBI" id="CHEBI:37565"/>
    </ligand>
</feature>
<dbReference type="PANTHER" id="PTHR46688">
    <property type="entry name" value="ADP-RIBOSYLATION FACTOR-LIKE PROTEIN 16"/>
    <property type="match status" value="1"/>
</dbReference>
<protein>
    <recommendedName>
        <fullName evidence="7">ADP-ribosylation factor-like protein 16</fullName>
    </recommendedName>
</protein>
<dbReference type="EMBL" id="DS469523">
    <property type="protein sequence ID" value="EDO46967.1"/>
    <property type="molecule type" value="Genomic_DNA"/>
</dbReference>
<dbReference type="InParanoid" id="A7RNQ2"/>
<reference evidence="5 6" key="1">
    <citation type="journal article" date="2007" name="Science">
        <title>Sea anemone genome reveals ancestral eumetazoan gene repertoire and genomic organization.</title>
        <authorList>
            <person name="Putnam N.H."/>
            <person name="Srivastava M."/>
            <person name="Hellsten U."/>
            <person name="Dirks B."/>
            <person name="Chapman J."/>
            <person name="Salamov A."/>
            <person name="Terry A."/>
            <person name="Shapiro H."/>
            <person name="Lindquist E."/>
            <person name="Kapitonov V.V."/>
            <person name="Jurka J."/>
            <person name="Genikhovich G."/>
            <person name="Grigoriev I.V."/>
            <person name="Lucas S.M."/>
            <person name="Steele R.E."/>
            <person name="Finnerty J.R."/>
            <person name="Technau U."/>
            <person name="Martindale M.Q."/>
            <person name="Rokhsar D.S."/>
        </authorList>
    </citation>
    <scope>NUCLEOTIDE SEQUENCE [LARGE SCALE GENOMIC DNA]</scope>
    <source>
        <strain evidence="6">CH2 X CH6</strain>
    </source>
</reference>
<dbReference type="Proteomes" id="UP000001593">
    <property type="component" value="Unassembled WGS sequence"/>
</dbReference>
<dbReference type="SUPFAM" id="SSF52540">
    <property type="entry name" value="P-loop containing nucleoside triphosphate hydrolases"/>
    <property type="match status" value="1"/>
</dbReference>
<dbReference type="PRINTS" id="PR00449">
    <property type="entry name" value="RASTRNSFRMNG"/>
</dbReference>
<dbReference type="HOGENOM" id="CLU_040729_14_1_1"/>
<dbReference type="OrthoDB" id="365445at2759"/>
<evidence type="ECO:0000256" key="3">
    <source>
        <dbReference type="PIRSR" id="PIRSR606689-1"/>
    </source>
</evidence>
<feature type="binding site" evidence="3">
    <location>
        <position position="72"/>
    </location>
    <ligand>
        <name>GTP</name>
        <dbReference type="ChEBI" id="CHEBI:37565"/>
    </ligand>
</feature>
<keyword evidence="6" id="KW-1185">Reference proteome</keyword>
<evidence type="ECO:0000313" key="5">
    <source>
        <dbReference type="EMBL" id="EDO46967.1"/>
    </source>
</evidence>
<dbReference type="OMA" id="PFLHQQT"/>
<proteinExistence type="predicted"/>
<gene>
    <name evidence="5" type="ORF">NEMVEDRAFT_v1g87925</name>
</gene>
<dbReference type="GO" id="GO:0005525">
    <property type="term" value="F:GTP binding"/>
    <property type="evidence" value="ECO:0007669"/>
    <property type="project" value="UniProtKB-KW"/>
</dbReference>
<keyword evidence="2 3" id="KW-0342">GTP-binding</keyword>
<dbReference type="PANTHER" id="PTHR46688:SF1">
    <property type="entry name" value="ADP-RIBOSYLATION FACTOR-LIKE PROTEIN 16"/>
    <property type="match status" value="1"/>
</dbReference>
<dbReference type="eggNOG" id="KOG0072">
    <property type="taxonomic scope" value="Eukaryota"/>
</dbReference>
<dbReference type="Gene3D" id="3.40.50.300">
    <property type="entry name" value="P-loop containing nucleotide triphosphate hydrolases"/>
    <property type="match status" value="1"/>
</dbReference>
<dbReference type="Pfam" id="PF00025">
    <property type="entry name" value="Arf"/>
    <property type="match status" value="1"/>
</dbReference>
<dbReference type="InterPro" id="IPR027417">
    <property type="entry name" value="P-loop_NTPase"/>
</dbReference>
<feature type="binding site" evidence="4">
    <location>
        <position position="17"/>
    </location>
    <ligand>
        <name>Mg(2+)</name>
        <dbReference type="ChEBI" id="CHEBI:18420"/>
    </ligand>
</feature>
<dbReference type="GO" id="GO:0003924">
    <property type="term" value="F:GTPase activity"/>
    <property type="evidence" value="ECO:0007669"/>
    <property type="project" value="InterPro"/>
</dbReference>
<evidence type="ECO:0000256" key="1">
    <source>
        <dbReference type="ARBA" id="ARBA00022741"/>
    </source>
</evidence>
<evidence type="ECO:0008006" key="7">
    <source>
        <dbReference type="Google" id="ProtNLM"/>
    </source>
</evidence>
<dbReference type="SMART" id="SM00177">
    <property type="entry name" value="ARF"/>
    <property type="match status" value="1"/>
</dbReference>
<accession>A7RNQ2</accession>
<dbReference type="KEGG" id="nve:5519109"/>
<evidence type="ECO:0000256" key="4">
    <source>
        <dbReference type="PIRSR" id="PIRSR606689-2"/>
    </source>
</evidence>
<keyword evidence="4" id="KW-0460">Magnesium</keyword>